<proteinExistence type="predicted"/>
<feature type="transmembrane region" description="Helical" evidence="1">
    <location>
        <begin position="7"/>
        <end position="25"/>
    </location>
</feature>
<evidence type="ECO:0000256" key="1">
    <source>
        <dbReference type="SAM" id="Phobius"/>
    </source>
</evidence>
<reference evidence="2 3" key="1">
    <citation type="submission" date="2019-04" db="EMBL/GenBank/DDBJ databases">
        <title>Draft genome sequence of Youngimonas vesicularis.</title>
        <authorList>
            <person name="Hameed A."/>
        </authorList>
    </citation>
    <scope>NUCLEOTIDE SEQUENCE [LARGE SCALE GENOMIC DNA]</scope>
    <source>
        <strain evidence="2 3">CC-AMW-E</strain>
    </source>
</reference>
<gene>
    <name evidence="2" type="ORF">E7681_07430</name>
</gene>
<keyword evidence="1" id="KW-0812">Transmembrane</keyword>
<dbReference type="OrthoDB" id="1467821at2"/>
<accession>A0A4S3MB38</accession>
<dbReference type="AlphaFoldDB" id="A0A4S3MB38"/>
<name>A0A4S3MB38_9RHOB</name>
<dbReference type="Proteomes" id="UP000306113">
    <property type="component" value="Unassembled WGS sequence"/>
</dbReference>
<organism evidence="2 3">
    <name type="scientific">Thalassobius vesicularis</name>
    <dbReference type="NCBI Taxonomy" id="1294297"/>
    <lineage>
        <taxon>Bacteria</taxon>
        <taxon>Pseudomonadati</taxon>
        <taxon>Pseudomonadota</taxon>
        <taxon>Alphaproteobacteria</taxon>
        <taxon>Rhodobacterales</taxon>
        <taxon>Roseobacteraceae</taxon>
        <taxon>Thalassovita</taxon>
    </lineage>
</organism>
<evidence type="ECO:0000313" key="2">
    <source>
        <dbReference type="EMBL" id="THD74783.1"/>
    </source>
</evidence>
<evidence type="ECO:0000313" key="3">
    <source>
        <dbReference type="Proteomes" id="UP000306113"/>
    </source>
</evidence>
<protein>
    <submittedName>
        <fullName evidence="2">RND transporter</fullName>
    </submittedName>
</protein>
<keyword evidence="3" id="KW-1185">Reference proteome</keyword>
<keyword evidence="1" id="KW-0472">Membrane</keyword>
<dbReference type="EMBL" id="SSMD01000003">
    <property type="protein sequence ID" value="THD74783.1"/>
    <property type="molecule type" value="Genomic_DNA"/>
</dbReference>
<keyword evidence="1" id="KW-1133">Transmembrane helix</keyword>
<dbReference type="RefSeq" id="WP_136338638.1">
    <property type="nucleotide sequence ID" value="NZ_SSMD01000003.1"/>
</dbReference>
<feature type="transmembrane region" description="Helical" evidence="1">
    <location>
        <begin position="45"/>
        <end position="63"/>
    </location>
</feature>
<comment type="caution">
    <text evidence="2">The sequence shown here is derived from an EMBL/GenBank/DDBJ whole genome shotgun (WGS) entry which is preliminary data.</text>
</comment>
<sequence length="73" mass="8192">MHRLDAISWTTVILVCATLGMAPFVPEPHVWEKLKMLVTGTLVKPIDIFDLLFHGLPWLLAALKGVRELSRKG</sequence>